<dbReference type="HOGENOM" id="CLU_2381437_0_0_7"/>
<dbReference type="KEGG" id="dat:HRM2_19820"/>
<reference evidence="2 3" key="1">
    <citation type="journal article" date="2009" name="Environ. Microbiol.">
        <title>Genome sequence of Desulfobacterium autotrophicum HRM2, a marine sulfate reducer oxidizing organic carbon completely to carbon dioxide.</title>
        <authorList>
            <person name="Strittmatter A.W."/>
            <person name="Liesegang H."/>
            <person name="Rabus R."/>
            <person name="Decker I."/>
            <person name="Amann J."/>
            <person name="Andres S."/>
            <person name="Henne A."/>
            <person name="Fricke W.F."/>
            <person name="Martinez-Arias R."/>
            <person name="Bartels D."/>
            <person name="Goesmann A."/>
            <person name="Krause L."/>
            <person name="Puehler A."/>
            <person name="Klenk H.P."/>
            <person name="Richter M."/>
            <person name="Schuler M."/>
            <person name="Gloeckner F.O."/>
            <person name="Meyerdierks A."/>
            <person name="Gottschalk G."/>
            <person name="Amann R."/>
        </authorList>
    </citation>
    <scope>NUCLEOTIDE SEQUENCE [LARGE SCALE GENOMIC DNA]</scope>
    <source>
        <strain evidence="3">ATCC 43914 / DSM 3382 / HRM2</strain>
    </source>
</reference>
<dbReference type="STRING" id="177437.HRM2_19820"/>
<keyword evidence="1" id="KW-0812">Transmembrane</keyword>
<feature type="transmembrane region" description="Helical" evidence="1">
    <location>
        <begin position="62"/>
        <end position="80"/>
    </location>
</feature>
<protein>
    <submittedName>
        <fullName evidence="2">Uncharacterized protein</fullName>
    </submittedName>
</protein>
<evidence type="ECO:0000313" key="2">
    <source>
        <dbReference type="EMBL" id="ACN15083.1"/>
    </source>
</evidence>
<dbReference type="eggNOG" id="ENOG5033KBT">
    <property type="taxonomic scope" value="Bacteria"/>
</dbReference>
<keyword evidence="3" id="KW-1185">Reference proteome</keyword>
<dbReference type="EMBL" id="CP001087">
    <property type="protein sequence ID" value="ACN15083.1"/>
    <property type="molecule type" value="Genomic_DNA"/>
</dbReference>
<keyword evidence="1" id="KW-1133">Transmembrane helix</keyword>
<gene>
    <name evidence="2" type="ordered locus">HRM2_19820</name>
</gene>
<accession>C0QCK6</accession>
<proteinExistence type="predicted"/>
<organism evidence="2 3">
    <name type="scientific">Desulforapulum autotrophicum (strain ATCC 43914 / DSM 3382 / VKM B-1955 / HRM2)</name>
    <name type="common">Desulfobacterium autotrophicum</name>
    <dbReference type="NCBI Taxonomy" id="177437"/>
    <lineage>
        <taxon>Bacteria</taxon>
        <taxon>Pseudomonadati</taxon>
        <taxon>Thermodesulfobacteriota</taxon>
        <taxon>Desulfobacteria</taxon>
        <taxon>Desulfobacterales</taxon>
        <taxon>Desulfobacteraceae</taxon>
        <taxon>Desulforapulum</taxon>
    </lineage>
</organism>
<dbReference type="AlphaFoldDB" id="C0QCK6"/>
<keyword evidence="1" id="KW-0472">Membrane</keyword>
<name>C0QCK6_DESAH</name>
<feature type="transmembrane region" description="Helical" evidence="1">
    <location>
        <begin position="29"/>
        <end position="50"/>
    </location>
</feature>
<evidence type="ECO:0000256" key="1">
    <source>
        <dbReference type="SAM" id="Phobius"/>
    </source>
</evidence>
<evidence type="ECO:0000313" key="3">
    <source>
        <dbReference type="Proteomes" id="UP000000442"/>
    </source>
</evidence>
<sequence>MSNSLRAAKILTRSVMSSPKKKIPPPPPMSPYIFTILLFFFGLWCFYDGWLTSDPDMQKHALFNKVLSIVLLPWGVYDFFKIRKARNAESTDQD</sequence>
<dbReference type="Proteomes" id="UP000000442">
    <property type="component" value="Chromosome"/>
</dbReference>